<evidence type="ECO:0000256" key="2">
    <source>
        <dbReference type="ARBA" id="ARBA00023012"/>
    </source>
</evidence>
<dbReference type="PROSITE" id="PS00622">
    <property type="entry name" value="HTH_LUXR_1"/>
    <property type="match status" value="1"/>
</dbReference>
<dbReference type="PANTHER" id="PTHR43214:SF44">
    <property type="entry name" value="TWO-COMPONENT RESPONSE REGULATOR"/>
    <property type="match status" value="1"/>
</dbReference>
<feature type="modified residue" description="4-aspartylphosphate" evidence="6">
    <location>
        <position position="53"/>
    </location>
</feature>
<comment type="caution">
    <text evidence="9">The sequence shown here is derived from an EMBL/GenBank/DDBJ whole genome shotgun (WGS) entry which is preliminary data.</text>
</comment>
<evidence type="ECO:0000259" key="8">
    <source>
        <dbReference type="PROSITE" id="PS50110"/>
    </source>
</evidence>
<dbReference type="Pfam" id="PF00196">
    <property type="entry name" value="GerE"/>
    <property type="match status" value="1"/>
</dbReference>
<dbReference type="Gene3D" id="3.40.50.2300">
    <property type="match status" value="1"/>
</dbReference>
<keyword evidence="10" id="KW-1185">Reference proteome</keyword>
<dbReference type="EMBL" id="BMIR01000024">
    <property type="protein sequence ID" value="GGE53632.1"/>
    <property type="molecule type" value="Genomic_DNA"/>
</dbReference>
<keyword evidence="5" id="KW-0804">Transcription</keyword>
<dbReference type="InterPro" id="IPR011006">
    <property type="entry name" value="CheY-like_superfamily"/>
</dbReference>
<evidence type="ECO:0000256" key="1">
    <source>
        <dbReference type="ARBA" id="ARBA00022553"/>
    </source>
</evidence>
<gene>
    <name evidence="9" type="ORF">GCM10011391_35630</name>
</gene>
<evidence type="ECO:0000256" key="5">
    <source>
        <dbReference type="ARBA" id="ARBA00023163"/>
    </source>
</evidence>
<evidence type="ECO:0000259" key="7">
    <source>
        <dbReference type="PROSITE" id="PS50043"/>
    </source>
</evidence>
<dbReference type="InterPro" id="IPR000792">
    <property type="entry name" value="Tscrpt_reg_LuxR_C"/>
</dbReference>
<feature type="domain" description="HTH luxR-type" evidence="7">
    <location>
        <begin position="135"/>
        <end position="200"/>
    </location>
</feature>
<evidence type="ECO:0000313" key="9">
    <source>
        <dbReference type="EMBL" id="GGE53632.1"/>
    </source>
</evidence>
<dbReference type="GO" id="GO:0000160">
    <property type="term" value="P:phosphorelay signal transduction system"/>
    <property type="evidence" value="ECO:0007669"/>
    <property type="project" value="UniProtKB-KW"/>
</dbReference>
<evidence type="ECO:0000256" key="4">
    <source>
        <dbReference type="ARBA" id="ARBA00023125"/>
    </source>
</evidence>
<evidence type="ECO:0000256" key="3">
    <source>
        <dbReference type="ARBA" id="ARBA00023015"/>
    </source>
</evidence>
<dbReference type="InterPro" id="IPR039420">
    <property type="entry name" value="WalR-like"/>
</dbReference>
<name>A0A8J2YM16_9BACL</name>
<dbReference type="Pfam" id="PF00072">
    <property type="entry name" value="Response_reg"/>
    <property type="match status" value="1"/>
</dbReference>
<dbReference type="AlphaFoldDB" id="A0A8J2YM16"/>
<evidence type="ECO:0000313" key="10">
    <source>
        <dbReference type="Proteomes" id="UP000628775"/>
    </source>
</evidence>
<keyword evidence="3" id="KW-0805">Transcription regulation</keyword>
<proteinExistence type="predicted"/>
<dbReference type="InterPro" id="IPR001789">
    <property type="entry name" value="Sig_transdc_resp-reg_receiver"/>
</dbReference>
<protein>
    <recommendedName>
        <fullName evidence="11">DNA-binding response regulator</fullName>
    </recommendedName>
</protein>
<evidence type="ECO:0008006" key="11">
    <source>
        <dbReference type="Google" id="ProtNLM"/>
    </source>
</evidence>
<organism evidence="9 10">
    <name type="scientific">Pullulanibacillus camelliae</name>
    <dbReference type="NCBI Taxonomy" id="1707096"/>
    <lineage>
        <taxon>Bacteria</taxon>
        <taxon>Bacillati</taxon>
        <taxon>Bacillota</taxon>
        <taxon>Bacilli</taxon>
        <taxon>Bacillales</taxon>
        <taxon>Sporolactobacillaceae</taxon>
        <taxon>Pullulanibacillus</taxon>
    </lineage>
</organism>
<dbReference type="GO" id="GO:0006355">
    <property type="term" value="P:regulation of DNA-templated transcription"/>
    <property type="evidence" value="ECO:0007669"/>
    <property type="project" value="InterPro"/>
</dbReference>
<dbReference type="PRINTS" id="PR00038">
    <property type="entry name" value="HTHLUXR"/>
</dbReference>
<dbReference type="Gene3D" id="1.10.10.10">
    <property type="entry name" value="Winged helix-like DNA-binding domain superfamily/Winged helix DNA-binding domain"/>
    <property type="match status" value="1"/>
</dbReference>
<dbReference type="SUPFAM" id="SSF52172">
    <property type="entry name" value="CheY-like"/>
    <property type="match status" value="1"/>
</dbReference>
<evidence type="ECO:0000256" key="6">
    <source>
        <dbReference type="PROSITE-ProRule" id="PRU00169"/>
    </source>
</evidence>
<keyword evidence="4" id="KW-0238">DNA-binding</keyword>
<dbReference type="SMART" id="SM00448">
    <property type="entry name" value="REC"/>
    <property type="match status" value="1"/>
</dbReference>
<dbReference type="PANTHER" id="PTHR43214">
    <property type="entry name" value="TWO-COMPONENT RESPONSE REGULATOR"/>
    <property type="match status" value="1"/>
</dbReference>
<keyword evidence="2" id="KW-0902">Two-component regulatory system</keyword>
<dbReference type="InterPro" id="IPR016032">
    <property type="entry name" value="Sig_transdc_resp-reg_C-effctor"/>
</dbReference>
<dbReference type="Proteomes" id="UP000628775">
    <property type="component" value="Unassembled WGS sequence"/>
</dbReference>
<reference evidence="9" key="1">
    <citation type="journal article" date="2014" name="Int. J. Syst. Evol. Microbiol.">
        <title>Complete genome sequence of Corynebacterium casei LMG S-19264T (=DSM 44701T), isolated from a smear-ripened cheese.</title>
        <authorList>
            <consortium name="US DOE Joint Genome Institute (JGI-PGF)"/>
            <person name="Walter F."/>
            <person name="Albersmeier A."/>
            <person name="Kalinowski J."/>
            <person name="Ruckert C."/>
        </authorList>
    </citation>
    <scope>NUCLEOTIDE SEQUENCE</scope>
    <source>
        <strain evidence="9">CGMCC 1.15371</strain>
    </source>
</reference>
<dbReference type="SMART" id="SM00421">
    <property type="entry name" value="HTH_LUXR"/>
    <property type="match status" value="1"/>
</dbReference>
<dbReference type="CDD" id="cd06170">
    <property type="entry name" value="LuxR_C_like"/>
    <property type="match status" value="1"/>
</dbReference>
<dbReference type="GO" id="GO:0003677">
    <property type="term" value="F:DNA binding"/>
    <property type="evidence" value="ECO:0007669"/>
    <property type="project" value="UniProtKB-KW"/>
</dbReference>
<dbReference type="SUPFAM" id="SSF46894">
    <property type="entry name" value="C-terminal effector domain of the bipartite response regulators"/>
    <property type="match status" value="1"/>
</dbReference>
<sequence length="203" mass="22838">MKAVIIDDERAVHLILRRMLEKIDHIDVIGSFQETTEAFAFIKAHAVDIAFIDINMPKESGLDFAKRIREKGWQMKLVFVTSHKEFALPAFDVYAYDYIVKPISQERLKTTISRAVSEETVKAQEEAVTPPAVSVPNLVEPLTKREKEILQLMSQGMSNKEIATTFSLSEGTVKNHVVNIFGKLQVKNRVQAAIVGKAAKQID</sequence>
<dbReference type="PROSITE" id="PS50110">
    <property type="entry name" value="RESPONSE_REGULATORY"/>
    <property type="match status" value="1"/>
</dbReference>
<keyword evidence="1 6" id="KW-0597">Phosphoprotein</keyword>
<dbReference type="PROSITE" id="PS50043">
    <property type="entry name" value="HTH_LUXR_2"/>
    <property type="match status" value="1"/>
</dbReference>
<reference evidence="9" key="2">
    <citation type="submission" date="2020-09" db="EMBL/GenBank/DDBJ databases">
        <authorList>
            <person name="Sun Q."/>
            <person name="Zhou Y."/>
        </authorList>
    </citation>
    <scope>NUCLEOTIDE SEQUENCE</scope>
    <source>
        <strain evidence="9">CGMCC 1.15371</strain>
    </source>
</reference>
<accession>A0A8J2YM16</accession>
<dbReference type="InterPro" id="IPR036388">
    <property type="entry name" value="WH-like_DNA-bd_sf"/>
</dbReference>
<feature type="domain" description="Response regulatory" evidence="8">
    <location>
        <begin position="2"/>
        <end position="116"/>
    </location>
</feature>